<evidence type="ECO:0000256" key="6">
    <source>
        <dbReference type="SAM" id="MobiDB-lite"/>
    </source>
</evidence>
<name>A0A9J6DMZ1_RHIMP</name>
<dbReference type="InterPro" id="IPR036770">
    <property type="entry name" value="Ankyrin_rpt-contain_sf"/>
</dbReference>
<dbReference type="GO" id="GO:0044231">
    <property type="term" value="C:host cell presynaptic membrane"/>
    <property type="evidence" value="ECO:0007669"/>
    <property type="project" value="UniProtKB-KW"/>
</dbReference>
<feature type="region of interest" description="Disordered" evidence="6">
    <location>
        <begin position="682"/>
        <end position="701"/>
    </location>
</feature>
<feature type="compositionally biased region" description="Polar residues" evidence="6">
    <location>
        <begin position="921"/>
        <end position="933"/>
    </location>
</feature>
<dbReference type="GO" id="GO:0031625">
    <property type="term" value="F:ubiquitin protein ligase binding"/>
    <property type="evidence" value="ECO:0007669"/>
    <property type="project" value="TreeGrafter"/>
</dbReference>
<reference evidence="7" key="1">
    <citation type="journal article" date="2020" name="Cell">
        <title>Large-Scale Comparative Analyses of Tick Genomes Elucidate Their Genetic Diversity and Vector Capacities.</title>
        <authorList>
            <consortium name="Tick Genome and Microbiome Consortium (TIGMIC)"/>
            <person name="Jia N."/>
            <person name="Wang J."/>
            <person name="Shi W."/>
            <person name="Du L."/>
            <person name="Sun Y."/>
            <person name="Zhan W."/>
            <person name="Jiang J.F."/>
            <person name="Wang Q."/>
            <person name="Zhang B."/>
            <person name="Ji P."/>
            <person name="Bell-Sakyi L."/>
            <person name="Cui X.M."/>
            <person name="Yuan T.T."/>
            <person name="Jiang B.G."/>
            <person name="Yang W.F."/>
            <person name="Lam T.T."/>
            <person name="Chang Q.C."/>
            <person name="Ding S.J."/>
            <person name="Wang X.J."/>
            <person name="Zhu J.G."/>
            <person name="Ruan X.D."/>
            <person name="Zhao L."/>
            <person name="Wei J.T."/>
            <person name="Ye R.Z."/>
            <person name="Que T.C."/>
            <person name="Du C.H."/>
            <person name="Zhou Y.H."/>
            <person name="Cheng J.X."/>
            <person name="Dai P.F."/>
            <person name="Guo W.B."/>
            <person name="Han X.H."/>
            <person name="Huang E.J."/>
            <person name="Li L.F."/>
            <person name="Wei W."/>
            <person name="Gao Y.C."/>
            <person name="Liu J.Z."/>
            <person name="Shao H.Z."/>
            <person name="Wang X."/>
            <person name="Wang C.C."/>
            <person name="Yang T.C."/>
            <person name="Huo Q.B."/>
            <person name="Li W."/>
            <person name="Chen H.Y."/>
            <person name="Chen S.E."/>
            <person name="Zhou L.G."/>
            <person name="Ni X.B."/>
            <person name="Tian J.H."/>
            <person name="Sheng Y."/>
            <person name="Liu T."/>
            <person name="Pan Y.S."/>
            <person name="Xia L.Y."/>
            <person name="Li J."/>
            <person name="Zhao F."/>
            <person name="Cao W.C."/>
        </authorList>
    </citation>
    <scope>NUCLEOTIDE SEQUENCE</scope>
    <source>
        <strain evidence="7">Rmic-2018</strain>
    </source>
</reference>
<evidence type="ECO:0000256" key="5">
    <source>
        <dbReference type="ARBA" id="ARBA00023298"/>
    </source>
</evidence>
<comment type="subcellular location">
    <subcellularLocation>
        <location evidence="1">Target cell membrane</location>
    </subcellularLocation>
</comment>
<dbReference type="PANTHER" id="PTHR22882:SF3">
    <property type="entry name" value="SYNPHILIN-1"/>
    <property type="match status" value="1"/>
</dbReference>
<evidence type="ECO:0008006" key="9">
    <source>
        <dbReference type="Google" id="ProtNLM"/>
    </source>
</evidence>
<gene>
    <name evidence="7" type="ORF">HPB51_014527</name>
</gene>
<keyword evidence="8" id="KW-1185">Reference proteome</keyword>
<feature type="compositionally biased region" description="Low complexity" evidence="6">
    <location>
        <begin position="858"/>
        <end position="876"/>
    </location>
</feature>
<feature type="region of interest" description="Disordered" evidence="6">
    <location>
        <begin position="114"/>
        <end position="143"/>
    </location>
</feature>
<feature type="region of interest" description="Disordered" evidence="6">
    <location>
        <begin position="37"/>
        <end position="102"/>
    </location>
</feature>
<feature type="region of interest" description="Disordered" evidence="6">
    <location>
        <begin position="547"/>
        <end position="578"/>
    </location>
</feature>
<dbReference type="Gene3D" id="1.25.40.20">
    <property type="entry name" value="Ankyrin repeat-containing domain"/>
    <property type="match status" value="1"/>
</dbReference>
<dbReference type="VEuPathDB" id="VectorBase:LOC119172904"/>
<keyword evidence="5" id="KW-0472">Membrane</keyword>
<feature type="compositionally biased region" description="Basic and acidic residues" evidence="6">
    <location>
        <begin position="844"/>
        <end position="853"/>
    </location>
</feature>
<evidence type="ECO:0000256" key="1">
    <source>
        <dbReference type="ARBA" id="ARBA00004175"/>
    </source>
</evidence>
<evidence type="ECO:0000256" key="4">
    <source>
        <dbReference type="ARBA" id="ARBA00023028"/>
    </source>
</evidence>
<organism evidence="7 8">
    <name type="scientific">Rhipicephalus microplus</name>
    <name type="common">Cattle tick</name>
    <name type="synonym">Boophilus microplus</name>
    <dbReference type="NCBI Taxonomy" id="6941"/>
    <lineage>
        <taxon>Eukaryota</taxon>
        <taxon>Metazoa</taxon>
        <taxon>Ecdysozoa</taxon>
        <taxon>Arthropoda</taxon>
        <taxon>Chelicerata</taxon>
        <taxon>Arachnida</taxon>
        <taxon>Acari</taxon>
        <taxon>Parasitiformes</taxon>
        <taxon>Ixodida</taxon>
        <taxon>Ixodoidea</taxon>
        <taxon>Ixodidae</taxon>
        <taxon>Rhipicephalinae</taxon>
        <taxon>Rhipicephalus</taxon>
        <taxon>Boophilus</taxon>
    </lineage>
</organism>
<feature type="compositionally biased region" description="Polar residues" evidence="6">
    <location>
        <begin position="466"/>
        <end position="475"/>
    </location>
</feature>
<comment type="caution">
    <text evidence="7">The sequence shown here is derived from an EMBL/GenBank/DDBJ whole genome shotgun (WGS) entry which is preliminary data.</text>
</comment>
<feature type="compositionally biased region" description="Basic and acidic residues" evidence="6">
    <location>
        <begin position="906"/>
        <end position="920"/>
    </location>
</feature>
<reference evidence="7" key="2">
    <citation type="submission" date="2021-09" db="EMBL/GenBank/DDBJ databases">
        <authorList>
            <person name="Jia N."/>
            <person name="Wang J."/>
            <person name="Shi W."/>
            <person name="Du L."/>
            <person name="Sun Y."/>
            <person name="Zhan W."/>
            <person name="Jiang J."/>
            <person name="Wang Q."/>
            <person name="Zhang B."/>
            <person name="Ji P."/>
            <person name="Sakyi L.B."/>
            <person name="Cui X."/>
            <person name="Yuan T."/>
            <person name="Jiang B."/>
            <person name="Yang W."/>
            <person name="Lam T.T.-Y."/>
            <person name="Chang Q."/>
            <person name="Ding S."/>
            <person name="Wang X."/>
            <person name="Zhu J."/>
            <person name="Ruan X."/>
            <person name="Zhao L."/>
            <person name="Wei J."/>
            <person name="Que T."/>
            <person name="Du C."/>
            <person name="Cheng J."/>
            <person name="Dai P."/>
            <person name="Han X."/>
            <person name="Huang E."/>
            <person name="Gao Y."/>
            <person name="Liu J."/>
            <person name="Shao H."/>
            <person name="Ye R."/>
            <person name="Li L."/>
            <person name="Wei W."/>
            <person name="Wang X."/>
            <person name="Wang C."/>
            <person name="Huo Q."/>
            <person name="Li W."/>
            <person name="Guo W."/>
            <person name="Chen H."/>
            <person name="Chen S."/>
            <person name="Zhou L."/>
            <person name="Zhou L."/>
            <person name="Ni X."/>
            <person name="Tian J."/>
            <person name="Zhou Y."/>
            <person name="Sheng Y."/>
            <person name="Liu T."/>
            <person name="Pan Y."/>
            <person name="Xia L."/>
            <person name="Li J."/>
            <person name="Zhao F."/>
            <person name="Cao W."/>
        </authorList>
    </citation>
    <scope>NUCLEOTIDE SEQUENCE</scope>
    <source>
        <strain evidence="7">Rmic-2018</strain>
        <tissue evidence="7">Larvae</tissue>
    </source>
</reference>
<feature type="compositionally biased region" description="Polar residues" evidence="6">
    <location>
        <begin position="1016"/>
        <end position="1036"/>
    </location>
</feature>
<feature type="region of interest" description="Disordered" evidence="6">
    <location>
        <begin position="816"/>
        <end position="876"/>
    </location>
</feature>
<keyword evidence="2" id="KW-0268">Exocytosis</keyword>
<keyword evidence="3" id="KW-1052">Target cell membrane</keyword>
<feature type="compositionally biased region" description="Low complexity" evidence="6">
    <location>
        <begin position="1087"/>
        <end position="1096"/>
    </location>
</feature>
<evidence type="ECO:0000313" key="8">
    <source>
        <dbReference type="Proteomes" id="UP000821866"/>
    </source>
</evidence>
<evidence type="ECO:0000256" key="3">
    <source>
        <dbReference type="ARBA" id="ARBA00022537"/>
    </source>
</evidence>
<proteinExistence type="predicted"/>
<accession>A0A9J6DMZ1</accession>
<dbReference type="PANTHER" id="PTHR22882">
    <property type="entry name" value="SYNPHILIN-1"/>
    <property type="match status" value="1"/>
</dbReference>
<keyword evidence="4" id="KW-0638">Presynaptic neurotoxin</keyword>
<sequence>MEILLSLSAASNLHGVLSTRRNRRAVPDHESCRRICPTAGTSGRTKTTSSTAKQPLAQPRAVASKARLCPSTSTPTRGAAPPVPGWERALSSGRTMRPPPDAFEEFVLDDSDLLRLCEPPGPHRPRRSAAPGGGASAGRRPPHLRTVSIIDTLSALARGAQDHREDVAAAEPWLPASSSRRPPRRPAQAVPRDWSRQYASDSELKSGGDACSVLSLRSQQPRRPAQRPPLARVPHWIRAIFRVAKKGDLDALSHSLRDMEKQLVWNLSDSQGNTLWHVCAARNHLRCFQWLCQGHPERVLADENHSNLTPVATAVKHGNLEILQWLVSKSMALDQIDPSEGNRTLLHLAAKYGQTLVLHSADVTVQNEQGLRPYGVALQNSQASCADYLLTVEVCLGLSADQVLLEGHFHSLQAENTEVKNGFKELLVLTRRLMRRQEEALQYVQAVCTGSLSSDRAESDSASSLPWNSLSGSPDSKQAQAKLQALLENSQLKLLPEEESRLLQLEEKWRRLRVNKGAVETRSPMELIRQVANVFKSQFAQVLAKCSTPQVQPMRPASSSGTSVSHESEEESAEDEPNVINSVATTKRVPNLMPWEQEVCSWDKVQVFLDGLCEKQAQPKKNRSSNTLVIRQGASRMRAKDYREQLESAPENVSLKVLFENNPELRQEGQTCSVLEVLEPSSSDAEDDLHHDSCGSSSGSFRSNENAVLHVAQRRQPNQANGDCRVRASSSGASKEGGRARAIFLTNIAELPDCSSGYKLSVKFQQSQECSHTNLPEVAPKEEVLETNANDSKTKIAEKQASLAEPDLIRGTSIAERCPLDTPQGSAVSPMEAAAREVPVQEIEEQREQHDGAEAVAAESTSSPADVSSTSASSAKKRSGFLLKFSLKSRFQSKQKQQQQQQQQQRKCEEISPEEFRETYTRNAGSESMSVPSRDSAVPSPVKGNELFSSAPLPPPPIPTQPRRGPPPVPPSCEEVPPRAPTPLAEGQEDKCTPSEDGLLYLRNGSPEPSILQPDSVVSKTTEGTLSRPASSASQTEDGRRGSVALGRTSAFSLAKPLSPTELLLHTPDSSVGGRQSPAPSEVSKTESALSPPSEASKAESARQPPLTKIDEAAQEALKRVAVPPPDVTKGPQETATAQDSQPPLVSSSSSSSSGGVKAKKMTLAARKNKRSSKPCPAPTFGNSERSRYGPISIRFGTRNDFSFKSGIVVHSSSFRTRPFHAVDANALQDDELLSTPVAAEIRSHDLWGQHPSTLATRPLWQGSWTALLPLRALGADVTRSVFTA</sequence>
<keyword evidence="5" id="KW-1053">Target membrane</keyword>
<dbReference type="InterPro" id="IPR040133">
    <property type="entry name" value="SNCAIP"/>
</dbReference>
<feature type="compositionally biased region" description="Low complexity" evidence="6">
    <location>
        <begin position="175"/>
        <end position="192"/>
    </location>
</feature>
<dbReference type="GO" id="GO:0044218">
    <property type="term" value="C:other organism cell membrane"/>
    <property type="evidence" value="ECO:0007669"/>
    <property type="project" value="UniProtKB-KW"/>
</dbReference>
<dbReference type="Pfam" id="PF12796">
    <property type="entry name" value="Ank_2"/>
    <property type="match status" value="1"/>
</dbReference>
<dbReference type="Proteomes" id="UP000821866">
    <property type="component" value="Chromosome 6"/>
</dbReference>
<protein>
    <recommendedName>
        <fullName evidence="9">Synphilin-1</fullName>
    </recommendedName>
</protein>
<evidence type="ECO:0000256" key="2">
    <source>
        <dbReference type="ARBA" id="ARBA00022483"/>
    </source>
</evidence>
<feature type="compositionally biased region" description="Low complexity" evidence="6">
    <location>
        <begin position="38"/>
        <end position="53"/>
    </location>
</feature>
<dbReference type="EMBL" id="JABSTU010000008">
    <property type="protein sequence ID" value="KAH8023412.1"/>
    <property type="molecule type" value="Genomic_DNA"/>
</dbReference>
<keyword evidence="4" id="KW-0528">Neurotoxin</keyword>
<dbReference type="GO" id="GO:0006887">
    <property type="term" value="P:exocytosis"/>
    <property type="evidence" value="ECO:0007669"/>
    <property type="project" value="UniProtKB-KW"/>
</dbReference>
<feature type="compositionally biased region" description="Acidic residues" evidence="6">
    <location>
        <begin position="568"/>
        <end position="577"/>
    </location>
</feature>
<feature type="region of interest" description="Disordered" evidence="6">
    <location>
        <begin position="454"/>
        <end position="475"/>
    </location>
</feature>
<feature type="region of interest" description="Disordered" evidence="6">
    <location>
        <begin position="892"/>
        <end position="1184"/>
    </location>
</feature>
<feature type="compositionally biased region" description="Polar residues" evidence="6">
    <location>
        <begin position="1132"/>
        <end position="1146"/>
    </location>
</feature>
<feature type="compositionally biased region" description="Low complexity" evidence="6">
    <location>
        <begin position="892"/>
        <end position="905"/>
    </location>
</feature>
<keyword evidence="4" id="KW-0800">Toxin</keyword>
<evidence type="ECO:0000313" key="7">
    <source>
        <dbReference type="EMBL" id="KAH8023412.1"/>
    </source>
</evidence>
<dbReference type="InterPro" id="IPR002110">
    <property type="entry name" value="Ankyrin_rpt"/>
</dbReference>
<dbReference type="SMART" id="SM00248">
    <property type="entry name" value="ANK"/>
    <property type="match status" value="3"/>
</dbReference>
<feature type="region of interest" description="Disordered" evidence="6">
    <location>
        <begin position="161"/>
        <end position="208"/>
    </location>
</feature>
<dbReference type="SUPFAM" id="SSF48403">
    <property type="entry name" value="Ankyrin repeat"/>
    <property type="match status" value="1"/>
</dbReference>
<feature type="compositionally biased region" description="Pro residues" evidence="6">
    <location>
        <begin position="952"/>
        <end position="971"/>
    </location>
</feature>